<comment type="caution">
    <text evidence="2">The sequence shown here is derived from an EMBL/GenBank/DDBJ whole genome shotgun (WGS) entry which is preliminary data.</text>
</comment>
<keyword evidence="1" id="KW-1133">Transmembrane helix</keyword>
<organism evidence="2 3">
    <name type="scientific">Leptospira ellinghausenii</name>
    <dbReference type="NCBI Taxonomy" id="1917822"/>
    <lineage>
        <taxon>Bacteria</taxon>
        <taxon>Pseudomonadati</taxon>
        <taxon>Spirochaetota</taxon>
        <taxon>Spirochaetia</taxon>
        <taxon>Leptospirales</taxon>
        <taxon>Leptospiraceae</taxon>
        <taxon>Leptospira</taxon>
    </lineage>
</organism>
<evidence type="ECO:0000313" key="3">
    <source>
        <dbReference type="Proteomes" id="UP000245206"/>
    </source>
</evidence>
<evidence type="ECO:0000313" key="2">
    <source>
        <dbReference type="EMBL" id="GBF43797.1"/>
    </source>
</evidence>
<dbReference type="CDD" id="cd07818">
    <property type="entry name" value="SRPBCC_1"/>
    <property type="match status" value="1"/>
</dbReference>
<keyword evidence="3" id="KW-1185">Reference proteome</keyword>
<gene>
    <name evidence="2" type="ORF">LPTSP2_31000</name>
</gene>
<name>A0A2P2DGM4_9LEPT</name>
<dbReference type="AlphaFoldDB" id="A0A2P2DGM4"/>
<dbReference type="SUPFAM" id="SSF55961">
    <property type="entry name" value="Bet v1-like"/>
    <property type="match status" value="1"/>
</dbReference>
<keyword evidence="1" id="KW-0472">Membrane</keyword>
<dbReference type="Proteomes" id="UP000245206">
    <property type="component" value="Unassembled WGS sequence"/>
</dbReference>
<reference evidence="3" key="1">
    <citation type="journal article" date="2019" name="Microbiol. Immunol.">
        <title>Molecular and phenotypic characterization of Leptospira johnsonii sp. nov., Leptospira ellinghausenii sp. nov. and Leptospira ryugenii sp. nov. isolated from soil and water in Japan.</title>
        <authorList>
            <person name="Masuzawa T."/>
            <person name="Saito M."/>
            <person name="Nakao R."/>
            <person name="Nikaido Y."/>
            <person name="Matsumoto M."/>
            <person name="Ogawa M."/>
            <person name="Yokoyama M."/>
            <person name="Hidaka Y."/>
            <person name="Tomita J."/>
            <person name="Sakakibara K."/>
            <person name="Suzuki K."/>
            <person name="Yasuda S."/>
            <person name="Sato H."/>
            <person name="Yamaguchi M."/>
            <person name="Yoshida S.I."/>
            <person name="Koizumi N."/>
            <person name="Kawamura Y."/>
        </authorList>
    </citation>
    <scope>NUCLEOTIDE SEQUENCE [LARGE SCALE GENOMIC DNA]</scope>
    <source>
        <strain evidence="3">E18</strain>
    </source>
</reference>
<accession>A0A2P2DGM4</accession>
<feature type="transmembrane region" description="Helical" evidence="1">
    <location>
        <begin position="14"/>
        <end position="32"/>
    </location>
</feature>
<proteinExistence type="predicted"/>
<evidence type="ECO:0000256" key="1">
    <source>
        <dbReference type="SAM" id="Phobius"/>
    </source>
</evidence>
<dbReference type="Gene3D" id="3.30.530.20">
    <property type="match status" value="1"/>
</dbReference>
<dbReference type="EMBL" id="BFAZ01000009">
    <property type="protein sequence ID" value="GBF43797.1"/>
    <property type="molecule type" value="Genomic_DNA"/>
</dbReference>
<protein>
    <recommendedName>
        <fullName evidence="4">Polyketide cyclase/dehydrase and lipid transport</fullName>
    </recommendedName>
</protein>
<dbReference type="InterPro" id="IPR023393">
    <property type="entry name" value="START-like_dom_sf"/>
</dbReference>
<keyword evidence="1" id="KW-0812">Transmembrane</keyword>
<sequence length="187" mass="21537">MEFNLRVMNLGKKISIGIIGIIAVPLVLAIFLPSSYQVERTIDITKPASDVFAFIRLLKNQDQYSVWAKRDPDMKKIFRGEDGTVGFVSRWESQVKDVGVGEQEIKMINVETLEMQTELRFFEPFEGTERSYMKVSSLDPKKSKVIWGFDGSMPYPFNLMLLFMNFEEMIGNDFEEGLSNLKQVLEK</sequence>
<evidence type="ECO:0008006" key="4">
    <source>
        <dbReference type="Google" id="ProtNLM"/>
    </source>
</evidence>